<evidence type="ECO:0000259" key="9">
    <source>
        <dbReference type="PROSITE" id="PS50145"/>
    </source>
</evidence>
<evidence type="ECO:0000259" key="8">
    <source>
        <dbReference type="PROSITE" id="PS50135"/>
    </source>
</evidence>
<evidence type="ECO:0008006" key="12">
    <source>
        <dbReference type="Google" id="ProtNLM"/>
    </source>
</evidence>
<protein>
    <recommendedName>
        <fullName evidence="12">RING-type domain-containing protein</fullName>
    </recommendedName>
</protein>
<evidence type="ECO:0000259" key="7">
    <source>
        <dbReference type="PROSITE" id="PS50089"/>
    </source>
</evidence>
<dbReference type="Pfam" id="PF13923">
    <property type="entry name" value="zf-C3HC4_2"/>
    <property type="match status" value="1"/>
</dbReference>
<dbReference type="InterPro" id="IPR000433">
    <property type="entry name" value="Znf_ZZ"/>
</dbReference>
<dbReference type="AlphaFoldDB" id="A0A1R2D028"/>
<feature type="domain" description="ZZ-type" evidence="8">
    <location>
        <begin position="242"/>
        <end position="298"/>
    </location>
</feature>
<keyword evidence="1 4" id="KW-0479">Metal-binding</keyword>
<dbReference type="PROSITE" id="PS01357">
    <property type="entry name" value="ZF_ZZ_1"/>
    <property type="match status" value="1"/>
</dbReference>
<evidence type="ECO:0000313" key="11">
    <source>
        <dbReference type="Proteomes" id="UP000187209"/>
    </source>
</evidence>
<dbReference type="PANTHER" id="PTHR10131:SF94">
    <property type="entry name" value="TNF RECEPTOR-ASSOCIATED FACTOR 4"/>
    <property type="match status" value="1"/>
</dbReference>
<feature type="coiled-coil region" evidence="6">
    <location>
        <begin position="156"/>
        <end position="183"/>
    </location>
</feature>
<name>A0A1R2D028_9CILI</name>
<dbReference type="Gene3D" id="2.60.40.10">
    <property type="entry name" value="Immunoglobulins"/>
    <property type="match status" value="1"/>
</dbReference>
<organism evidence="10 11">
    <name type="scientific">Stentor coeruleus</name>
    <dbReference type="NCBI Taxonomy" id="5963"/>
    <lineage>
        <taxon>Eukaryota</taxon>
        <taxon>Sar</taxon>
        <taxon>Alveolata</taxon>
        <taxon>Ciliophora</taxon>
        <taxon>Postciliodesmatophora</taxon>
        <taxon>Heterotrichea</taxon>
        <taxon>Heterotrichida</taxon>
        <taxon>Stentoridae</taxon>
        <taxon>Stentor</taxon>
    </lineage>
</organism>
<dbReference type="OrthoDB" id="295927at2759"/>
<dbReference type="InterPro" id="IPR013083">
    <property type="entry name" value="Znf_RING/FYVE/PHD"/>
</dbReference>
<dbReference type="InterPro" id="IPR001293">
    <property type="entry name" value="Znf_TRAF"/>
</dbReference>
<evidence type="ECO:0000256" key="1">
    <source>
        <dbReference type="ARBA" id="ARBA00022723"/>
    </source>
</evidence>
<keyword evidence="3 4" id="KW-0862">Zinc</keyword>
<dbReference type="InterPro" id="IPR013783">
    <property type="entry name" value="Ig-like_fold"/>
</dbReference>
<feature type="zinc finger region" description="TRAF-type" evidence="4">
    <location>
        <begin position="98"/>
        <end position="151"/>
    </location>
</feature>
<dbReference type="SUPFAM" id="SSF49599">
    <property type="entry name" value="TRAF domain-like"/>
    <property type="match status" value="1"/>
</dbReference>
<dbReference type="GO" id="GO:0008270">
    <property type="term" value="F:zinc ion binding"/>
    <property type="evidence" value="ECO:0007669"/>
    <property type="project" value="UniProtKB-KW"/>
</dbReference>
<dbReference type="PROSITE" id="PS50135">
    <property type="entry name" value="ZF_ZZ_2"/>
    <property type="match status" value="2"/>
</dbReference>
<accession>A0A1R2D028</accession>
<dbReference type="Pfam" id="PF16158">
    <property type="entry name" value="N_BRCA1_IG"/>
    <property type="match status" value="1"/>
</dbReference>
<evidence type="ECO:0000256" key="5">
    <source>
        <dbReference type="PROSITE-ProRule" id="PRU00228"/>
    </source>
</evidence>
<keyword evidence="6" id="KW-0175">Coiled coil</keyword>
<feature type="domain" description="RING-type" evidence="7">
    <location>
        <begin position="18"/>
        <end position="54"/>
    </location>
</feature>
<evidence type="ECO:0000256" key="3">
    <source>
        <dbReference type="ARBA" id="ARBA00022833"/>
    </source>
</evidence>
<proteinExistence type="predicted"/>
<comment type="caution">
    <text evidence="10">The sequence shown here is derived from an EMBL/GenBank/DDBJ whole genome shotgun (WGS) entry which is preliminary data.</text>
</comment>
<dbReference type="Pfam" id="PF00569">
    <property type="entry name" value="ZZ"/>
    <property type="match status" value="2"/>
</dbReference>
<dbReference type="SUPFAM" id="SSF57850">
    <property type="entry name" value="RING/U-box"/>
    <property type="match status" value="3"/>
</dbReference>
<evidence type="ECO:0000256" key="4">
    <source>
        <dbReference type="PROSITE-ProRule" id="PRU00207"/>
    </source>
</evidence>
<reference evidence="10 11" key="1">
    <citation type="submission" date="2016-11" db="EMBL/GenBank/DDBJ databases">
        <title>The macronuclear genome of Stentor coeruleus: a giant cell with tiny introns.</title>
        <authorList>
            <person name="Slabodnick M."/>
            <person name="Ruby J.G."/>
            <person name="Reiff S.B."/>
            <person name="Swart E.C."/>
            <person name="Gosai S."/>
            <person name="Prabakaran S."/>
            <person name="Witkowska E."/>
            <person name="Larue G.E."/>
            <person name="Fisher S."/>
            <person name="Freeman R.M."/>
            <person name="Gunawardena J."/>
            <person name="Chu W."/>
            <person name="Stover N.A."/>
            <person name="Gregory B.D."/>
            <person name="Nowacki M."/>
            <person name="Derisi J."/>
            <person name="Roy S.W."/>
            <person name="Marshall W.F."/>
            <person name="Sood P."/>
        </authorList>
    </citation>
    <scope>NUCLEOTIDE SEQUENCE [LARGE SCALE GENOMIC DNA]</scope>
    <source>
        <strain evidence="10">WM001</strain>
    </source>
</reference>
<evidence type="ECO:0000256" key="6">
    <source>
        <dbReference type="SAM" id="Coils"/>
    </source>
</evidence>
<dbReference type="InterPro" id="IPR032350">
    <property type="entry name" value="Nbr1_FW"/>
</dbReference>
<dbReference type="PANTHER" id="PTHR10131">
    <property type="entry name" value="TNF RECEPTOR ASSOCIATED FACTOR"/>
    <property type="match status" value="1"/>
</dbReference>
<keyword evidence="2 5" id="KW-0863">Zinc-finger</keyword>
<sequence>MGYETERFIGTINDNLICSICQEVLEDPMECSECQTNFCSACISLWMTKSKICPNRCDLKLQRSHRFVRSELEKLQIYCINKDFGCEILLKLEFLKQHEDKDCNFRKISCTNEGCMEKFLVSEEENHKKSCIMRIIICPYCNAAFKFLNQQTHSCVSVLSDLIKELSEESENLDKDLRALHHTFTENSYHFGIKCNECQTFPISGARYICLSCPDYSLCWKCNNGRKHQHANMFQLNKDSFHEDVTCDGCGQNPITGLRYKCKICENFGNTKSDFCHKCRLTKSHDHDDFYIWAPYMVTVNALPYFKYAIKTGDEIIRSWSIYNEGSETLTGFFISCICGDCCTNSPYYEFQNIEIKPKESREIFIRDIITQGKEGLYRSEWRLETHDRISPFGPVLSYEVFVINHNESVWGSFVSSFSGSF</sequence>
<keyword evidence="11" id="KW-1185">Reference proteome</keyword>
<gene>
    <name evidence="10" type="ORF">SteCoe_2251</name>
</gene>
<dbReference type="InterPro" id="IPR001841">
    <property type="entry name" value="Znf_RING"/>
</dbReference>
<dbReference type="Gene3D" id="3.30.40.10">
    <property type="entry name" value="Zinc/RING finger domain, C3HC4 (zinc finger)"/>
    <property type="match status" value="2"/>
</dbReference>
<dbReference type="PROSITE" id="PS50089">
    <property type="entry name" value="ZF_RING_2"/>
    <property type="match status" value="1"/>
</dbReference>
<dbReference type="PROSITE" id="PS50145">
    <property type="entry name" value="ZF_TRAF"/>
    <property type="match status" value="1"/>
</dbReference>
<dbReference type="InterPro" id="IPR043145">
    <property type="entry name" value="Znf_ZZ_sf"/>
</dbReference>
<dbReference type="EMBL" id="MPUH01000024">
    <property type="protein sequence ID" value="OMJ94602.1"/>
    <property type="molecule type" value="Genomic_DNA"/>
</dbReference>
<feature type="domain" description="ZZ-type" evidence="8">
    <location>
        <begin position="190"/>
        <end position="241"/>
    </location>
</feature>
<feature type="domain" description="TRAF-type" evidence="9">
    <location>
        <begin position="98"/>
        <end position="151"/>
    </location>
</feature>
<dbReference type="SMART" id="SM00291">
    <property type="entry name" value="ZnF_ZZ"/>
    <property type="match status" value="2"/>
</dbReference>
<evidence type="ECO:0000313" key="10">
    <source>
        <dbReference type="EMBL" id="OMJ94602.1"/>
    </source>
</evidence>
<evidence type="ECO:0000256" key="2">
    <source>
        <dbReference type="ARBA" id="ARBA00022771"/>
    </source>
</evidence>
<dbReference type="Gene3D" id="3.30.60.90">
    <property type="match status" value="2"/>
</dbReference>
<dbReference type="Proteomes" id="UP000187209">
    <property type="component" value="Unassembled WGS sequence"/>
</dbReference>